<keyword evidence="3" id="KW-0808">Transferase</keyword>
<evidence type="ECO:0000256" key="3">
    <source>
        <dbReference type="ARBA" id="ARBA00022679"/>
    </source>
</evidence>
<dbReference type="SMART" id="SM00825">
    <property type="entry name" value="PKS_KS"/>
    <property type="match status" value="1"/>
</dbReference>
<dbReference type="PANTHER" id="PTHR43775:SF37">
    <property type="entry name" value="SI:DKEY-61P9.11"/>
    <property type="match status" value="1"/>
</dbReference>
<feature type="domain" description="PKS/mFAS DH" evidence="8">
    <location>
        <begin position="1326"/>
        <end position="1639"/>
    </location>
</feature>
<dbReference type="Gene3D" id="3.10.129.110">
    <property type="entry name" value="Polyketide synthase dehydratase"/>
    <property type="match status" value="1"/>
</dbReference>
<dbReference type="Gene3D" id="3.40.366.10">
    <property type="entry name" value="Malonyl-Coenzyme A Acyl Carrier Protein, domain 2"/>
    <property type="match status" value="1"/>
</dbReference>
<dbReference type="SMART" id="SM00827">
    <property type="entry name" value="PKS_AT"/>
    <property type="match status" value="1"/>
</dbReference>
<dbReference type="InterPro" id="IPR009081">
    <property type="entry name" value="PP-bd_ACP"/>
</dbReference>
<keyword evidence="2" id="KW-0597">Phosphoprotein</keyword>
<dbReference type="InterPro" id="IPR032088">
    <property type="entry name" value="SAT"/>
</dbReference>
<dbReference type="NCBIfam" id="TIGR04532">
    <property type="entry name" value="PT_fungal_PKS"/>
    <property type="match status" value="1"/>
</dbReference>
<accession>A0A0B7JJ69</accession>
<dbReference type="InterPro" id="IPR016039">
    <property type="entry name" value="Thiolase-like"/>
</dbReference>
<feature type="compositionally biased region" description="Basic and acidic residues" evidence="5">
    <location>
        <begin position="1683"/>
        <end position="1695"/>
    </location>
</feature>
<dbReference type="PROSITE" id="PS50075">
    <property type="entry name" value="CARRIER"/>
    <property type="match status" value="1"/>
</dbReference>
<dbReference type="Pfam" id="PF16073">
    <property type="entry name" value="SAT"/>
    <property type="match status" value="1"/>
</dbReference>
<evidence type="ECO:0000256" key="5">
    <source>
        <dbReference type="SAM" id="MobiDB-lite"/>
    </source>
</evidence>
<dbReference type="InterPro" id="IPR001227">
    <property type="entry name" value="Ac_transferase_dom_sf"/>
</dbReference>
<dbReference type="PROSITE" id="PS52019">
    <property type="entry name" value="PKS_MFAS_DH"/>
    <property type="match status" value="1"/>
</dbReference>
<dbReference type="SUPFAM" id="SSF53901">
    <property type="entry name" value="Thiolase-like"/>
    <property type="match status" value="1"/>
</dbReference>
<evidence type="ECO:0000259" key="7">
    <source>
        <dbReference type="PROSITE" id="PS52004"/>
    </source>
</evidence>
<dbReference type="PANTHER" id="PTHR43775">
    <property type="entry name" value="FATTY ACID SYNTHASE"/>
    <property type="match status" value="1"/>
</dbReference>
<reference evidence="9" key="1">
    <citation type="submission" date="2015-01" db="EMBL/GenBank/DDBJ databases">
        <authorList>
            <person name="Durling Mikael"/>
        </authorList>
    </citation>
    <scope>NUCLEOTIDE SEQUENCE</scope>
</reference>
<feature type="region of interest" description="Disordered" evidence="5">
    <location>
        <begin position="1661"/>
        <end position="1696"/>
    </location>
</feature>
<evidence type="ECO:0000313" key="9">
    <source>
        <dbReference type="EMBL" id="CEO44873.1"/>
    </source>
</evidence>
<dbReference type="InterPro" id="IPR049900">
    <property type="entry name" value="PKS_mFAS_DH"/>
</dbReference>
<proteinExistence type="predicted"/>
<dbReference type="InterPro" id="IPR050091">
    <property type="entry name" value="PKS_NRPS_Biosynth_Enz"/>
</dbReference>
<dbReference type="InterPro" id="IPR020841">
    <property type="entry name" value="PKS_Beta-ketoAc_synthase_dom"/>
</dbReference>
<dbReference type="Pfam" id="PF02801">
    <property type="entry name" value="Ketoacyl-synt_C"/>
    <property type="match status" value="1"/>
</dbReference>
<dbReference type="SUPFAM" id="SSF55048">
    <property type="entry name" value="Probable ACP-binding domain of malonyl-CoA ACP transacylase"/>
    <property type="match status" value="1"/>
</dbReference>
<dbReference type="InterPro" id="IPR036736">
    <property type="entry name" value="ACP-like_sf"/>
</dbReference>
<dbReference type="InterPro" id="IPR042104">
    <property type="entry name" value="PKS_dehydratase_sf"/>
</dbReference>
<dbReference type="EMBL" id="CDPU01000001">
    <property type="protein sequence ID" value="CEO44873.1"/>
    <property type="molecule type" value="Genomic_DNA"/>
</dbReference>
<dbReference type="InterPro" id="IPR016035">
    <property type="entry name" value="Acyl_Trfase/lysoPLipase"/>
</dbReference>
<feature type="region of interest" description="C-terminal hotdog fold" evidence="4">
    <location>
        <begin position="1492"/>
        <end position="1639"/>
    </location>
</feature>
<evidence type="ECO:0000256" key="2">
    <source>
        <dbReference type="ARBA" id="ARBA00022553"/>
    </source>
</evidence>
<name>A0A0B7JJ69_BIOOC</name>
<sequence>METARLVYFGNEFPPGDLTVLFRQLDNYSKDKRHPLLAMFLDEAANAVQDEVNTLPLELRNLVPSFDTIFTLAAAHELRRGALCGSIDGVLLGVLQIGAFIGICYHLISANQVTYTSHFEAATHTSDFSKLKSAVVTGLGIGLLVSTAVSLASTLNDVPLVGSQILRVAFRLVVLVRNVSQNIEPLNEHGVYESWAYVVHGITVDDAQKELGDIYREKVSHHTPSVARIFVSAKSRAGVTLSGPPSQLQELFRSHHFFRDRRFVALPVYGGLCHASHVYYISDVTKVVDAEVLRMDFVPTAQILSTDTGSPFVASNTTELVREVIGEILMRQIVWDNVLKGALEVVEAQSPSNVEIFTFGVSLPVNELKTTLDVGVPQLQDTVKILSLFGWMESSRLSTRNPRTSRQSKIAIIGMSCRMPGGATDTERLWELLEKGLDVHRLVPEDRFDIESHFDPDGKRLNASHTAYGCFIDKPGLFDAPFFNMSPREAEQTDPMQRLALVTAYEALERAGFVVNRTPASDKSRVGTWYGQASDDYREVNTSQAISTYFIPGGCRAFGPGRINYFFKFLGPSYSCDTACSSSLATIQNACTALWNDEVDTIIAGGVNVLSNSDAFAGLSHGHFLTKTPNACKTWDAEADGYCRAEGVASIIMKRLEDATADNDNILGVILAAGTNHSAEAVSITHPHAGAQSFLYKKVLDRAGVDPFDVSYIEAHGTGTQAGDVQELTSITDVFAPTEKQRSKYATTHDWANLGHGGAVAGATALLKVLLMFQKEMIPRHIGIKTCLNPKLSDFFSNQSLCIPIETKPWVRNSGKSRVAMVNSFSAAGGNTCLLLEEAPTIRGTFPDPRPTHVVSTSAKSKESLRGNMKRLLGYLEQNPECSLADLSYTTTARRQHHSHRAVIHASNISEVQQQLRDRLKDNQPFRSVSSNILPSVAFTFTGQGSANKSSNLELFKLSPVFRTHIMALDHIAQRLGFPSFIQSIDGSCNKDYDQGPVVTQVSLVCVEIGLARYWASLGVKPDVVIGHSIGEYAALCVAGVISASDAIHLVGRRAKLLEEKCHAGTHAMLAVRASLATIKTHIKGLRYEVACINSAEAIVLSGTAPNMDAVSEVLRAQGCSTTLLDVSFAFHSSQTDAILDDFEYLAKSISYSSPKIPIISPLLARLVCDSKTVDGAYFRRATRETCDFYGGVSKALSMKIITNDTVWVEIGPHPVTIAFVKAIVGSPCIAVPSIRRLENNWTTVAQSLSILHSAGFDVSWSEFHRPFETNLRLLDLPTYSWNNKNYWIQYNGDWALTKGNTFYSDKNQSQATKSSVSSLKTSLVHTVVKETFSGTCGTVTIQSDLMSADFLAAARGHSINGCSVVTSASISNFPDSPYTLGEYITRKLGTPFESDSLSISDFRVTKALVGQSDTSKSQLIRVIASTSNIFEGIELAWYNVNSDGHAEIESFATANIFCRSTANFSDVWTPILHLVESHIEALRDMAHQGLANSFSGRMVYTLFGANLVAYADEYRGMQSVVMRDFEAFADVKLVSEKSGIWTIPPHFIDSVVHLAGFIMNVTDAHDIANNFCITPGWKTMQFAKPLEPGAEFQSYVKMIPSQDDATIFLGDVYILSAGTIAGVVNGLTFRRYPRILLSSFFSSPDSDIAKSFTTASFQRNPHGELFKPDNERSTSGSFLHESSNEHLRTPRERSVSAAQAPNILPAVENNESTTAKAMRLIADQTGMEFLDLDGDLSFEQIGVDSLMSLVIAEKFRGELGITVSNSLFLEYSTIGKFKKWLQEYYH</sequence>
<protein>
    <submittedName>
        <fullName evidence="9">Uncharacterized protein</fullName>
    </submittedName>
</protein>
<dbReference type="Pfam" id="PF00109">
    <property type="entry name" value="ketoacyl-synt"/>
    <property type="match status" value="1"/>
</dbReference>
<dbReference type="Pfam" id="PF00698">
    <property type="entry name" value="Acyl_transf_1"/>
    <property type="match status" value="1"/>
</dbReference>
<dbReference type="InterPro" id="IPR030918">
    <property type="entry name" value="PT_fungal_PKS"/>
</dbReference>
<dbReference type="InterPro" id="IPR014030">
    <property type="entry name" value="Ketoacyl_synth_N"/>
</dbReference>
<dbReference type="Gene3D" id="3.30.70.3290">
    <property type="match status" value="1"/>
</dbReference>
<feature type="compositionally biased region" description="Basic and acidic residues" evidence="5">
    <location>
        <begin position="1662"/>
        <end position="1673"/>
    </location>
</feature>
<dbReference type="GO" id="GO:0006633">
    <property type="term" value="P:fatty acid biosynthetic process"/>
    <property type="evidence" value="ECO:0007669"/>
    <property type="project" value="TreeGrafter"/>
</dbReference>
<dbReference type="GO" id="GO:0004312">
    <property type="term" value="F:fatty acid synthase activity"/>
    <property type="evidence" value="ECO:0007669"/>
    <property type="project" value="TreeGrafter"/>
</dbReference>
<dbReference type="SUPFAM" id="SSF47336">
    <property type="entry name" value="ACP-like"/>
    <property type="match status" value="1"/>
</dbReference>
<feature type="active site" description="Proton acceptor; for dehydratase activity" evidence="4">
    <location>
        <position position="1358"/>
    </location>
</feature>
<dbReference type="Gene3D" id="1.10.1200.10">
    <property type="entry name" value="ACP-like"/>
    <property type="match status" value="1"/>
</dbReference>
<evidence type="ECO:0000259" key="6">
    <source>
        <dbReference type="PROSITE" id="PS50075"/>
    </source>
</evidence>
<dbReference type="CDD" id="cd00833">
    <property type="entry name" value="PKS"/>
    <property type="match status" value="1"/>
</dbReference>
<dbReference type="InterPro" id="IPR014043">
    <property type="entry name" value="Acyl_transferase_dom"/>
</dbReference>
<dbReference type="Pfam" id="PF22621">
    <property type="entry name" value="CurL-like_PKS_C"/>
    <property type="match status" value="1"/>
</dbReference>
<evidence type="ECO:0000256" key="1">
    <source>
        <dbReference type="ARBA" id="ARBA00022450"/>
    </source>
</evidence>
<keyword evidence="1" id="KW-0596">Phosphopantetheine</keyword>
<dbReference type="GO" id="GO:0044550">
    <property type="term" value="P:secondary metabolite biosynthetic process"/>
    <property type="evidence" value="ECO:0007669"/>
    <property type="project" value="TreeGrafter"/>
</dbReference>
<dbReference type="InterPro" id="IPR014031">
    <property type="entry name" value="Ketoacyl_synth_C"/>
</dbReference>
<feature type="region of interest" description="N-terminal hotdog fold" evidence="4">
    <location>
        <begin position="1326"/>
        <end position="1464"/>
    </location>
</feature>
<feature type="domain" description="Carrier" evidence="6">
    <location>
        <begin position="1709"/>
        <end position="1786"/>
    </location>
</feature>
<dbReference type="PROSITE" id="PS52004">
    <property type="entry name" value="KS3_2"/>
    <property type="match status" value="1"/>
</dbReference>
<dbReference type="InterPro" id="IPR016036">
    <property type="entry name" value="Malonyl_transacylase_ACP-bd"/>
</dbReference>
<dbReference type="SUPFAM" id="SSF52151">
    <property type="entry name" value="FabD/lysophospholipase-like"/>
    <property type="match status" value="1"/>
</dbReference>
<evidence type="ECO:0000256" key="4">
    <source>
        <dbReference type="PROSITE-ProRule" id="PRU01363"/>
    </source>
</evidence>
<dbReference type="Pfam" id="PF00550">
    <property type="entry name" value="PP-binding"/>
    <property type="match status" value="1"/>
</dbReference>
<dbReference type="Gene3D" id="3.40.47.10">
    <property type="match status" value="1"/>
</dbReference>
<feature type="domain" description="Ketosynthase family 3 (KS3)" evidence="7">
    <location>
        <begin position="407"/>
        <end position="838"/>
    </location>
</feature>
<gene>
    <name evidence="9" type="ORF">BN869_000000928_1</name>
</gene>
<organism evidence="9">
    <name type="scientific">Bionectria ochroleuca</name>
    <name type="common">Gliocladium roseum</name>
    <dbReference type="NCBI Taxonomy" id="29856"/>
    <lineage>
        <taxon>Eukaryota</taxon>
        <taxon>Fungi</taxon>
        <taxon>Dikarya</taxon>
        <taxon>Ascomycota</taxon>
        <taxon>Pezizomycotina</taxon>
        <taxon>Sordariomycetes</taxon>
        <taxon>Hypocreomycetidae</taxon>
        <taxon>Hypocreales</taxon>
        <taxon>Bionectriaceae</taxon>
        <taxon>Clonostachys</taxon>
    </lineage>
</organism>
<feature type="active site" description="Proton donor; for dehydratase activity" evidence="4">
    <location>
        <position position="1550"/>
    </location>
</feature>
<evidence type="ECO:0000259" key="8">
    <source>
        <dbReference type="PROSITE" id="PS52019"/>
    </source>
</evidence>